<proteinExistence type="predicted"/>
<dbReference type="SUPFAM" id="SSF75304">
    <property type="entry name" value="Amidase signature (AS) enzymes"/>
    <property type="match status" value="1"/>
</dbReference>
<evidence type="ECO:0000313" key="4">
    <source>
        <dbReference type="Proteomes" id="UP000217265"/>
    </source>
</evidence>
<dbReference type="RefSeq" id="WP_096056399.1">
    <property type="nucleotide sequence ID" value="NZ_CP023344.1"/>
</dbReference>
<dbReference type="KEGG" id="vbh:CMV30_12780"/>
<dbReference type="PANTHER" id="PTHR43372">
    <property type="entry name" value="FATTY-ACID AMIDE HYDROLASE"/>
    <property type="match status" value="1"/>
</dbReference>
<dbReference type="InterPro" id="IPR052739">
    <property type="entry name" value="FAAH2"/>
</dbReference>
<dbReference type="GO" id="GO:0012505">
    <property type="term" value="C:endomembrane system"/>
    <property type="evidence" value="ECO:0007669"/>
    <property type="project" value="TreeGrafter"/>
</dbReference>
<keyword evidence="4" id="KW-1185">Reference proteome</keyword>
<evidence type="ECO:0000259" key="2">
    <source>
        <dbReference type="Pfam" id="PF01425"/>
    </source>
</evidence>
<sequence length="522" mass="55302">MSKSTLLPLVTRSARRDFLRSAGLFAAAAALPSFTTSSAKAAPGPATSTDKTDDIIYMSATKLAQLIREKKVSAVEATQAFIDRHMVVNDRLNAVVMNCYARALTEAKAADAALAKGQLKGPLHGVPMTIKDSLDTEGVISTGATYGRQQFIPKKDATCVARVRAAGAILLGKTNTPEFTLGGLGGISSTSNLLYGSSHNPYDLTRTTSGSSGGAGAIVAAGGSAFDIGSDWGGSIRGPAHNNGIVGIKPTSVRVPRTGHIVDFGGVFDLWQQLGPMARRVEDIALITPIISGPDFRDASCAPVAWADPAKVDLKKLRLAFFPTNGVTTTDDDTKKTILQCVKWLEGHVASVTEDLPKEILTDLYASRTKLTGGDGWAFYKRLADKWGTKNFSPSVTERVKAGKTISTAEYVEAWEQADAAKSRMLSWFQKYDVLLCPVAGTPATEIDRISPTPGGAPNWSYTGAFNTTGWPVTVVRCGTSSDGKNLPIGIQVVAAPWREDITIAVASALEAQSGGWQRPPI</sequence>
<dbReference type="PIRSF" id="PIRSF001221">
    <property type="entry name" value="Amidase_fungi"/>
    <property type="match status" value="1"/>
</dbReference>
<dbReference type="InterPro" id="IPR023631">
    <property type="entry name" value="Amidase_dom"/>
</dbReference>
<dbReference type="Gene3D" id="3.90.1300.10">
    <property type="entry name" value="Amidase signature (AS) domain"/>
    <property type="match status" value="1"/>
</dbReference>
<reference evidence="3 4" key="1">
    <citation type="submission" date="2017-09" db="EMBL/GenBank/DDBJ databases">
        <title>Complete genome sequence of Verrucomicrobial strain HZ-65, isolated from freshwater.</title>
        <authorList>
            <person name="Choi A."/>
        </authorList>
    </citation>
    <scope>NUCLEOTIDE SEQUENCE [LARGE SCALE GENOMIC DNA]</scope>
    <source>
        <strain evidence="3 4">HZ-65</strain>
    </source>
</reference>
<dbReference type="EMBL" id="CP023344">
    <property type="protein sequence ID" value="ATC64768.1"/>
    <property type="molecule type" value="Genomic_DNA"/>
</dbReference>
<dbReference type="OrthoDB" id="9811471at2"/>
<feature type="chain" id="PRO_5011973560" evidence="1">
    <location>
        <begin position="42"/>
        <end position="522"/>
    </location>
</feature>
<accession>A0A290QHF0</accession>
<dbReference type="AlphaFoldDB" id="A0A290QHF0"/>
<protein>
    <submittedName>
        <fullName evidence="3">Amidase</fullName>
    </submittedName>
</protein>
<feature type="domain" description="Amidase" evidence="2">
    <location>
        <begin position="76"/>
        <end position="501"/>
    </location>
</feature>
<dbReference type="PANTHER" id="PTHR43372:SF4">
    <property type="entry name" value="FATTY-ACID AMIDE HYDROLASE 2"/>
    <property type="match status" value="1"/>
</dbReference>
<feature type="signal peptide" evidence="1">
    <location>
        <begin position="1"/>
        <end position="41"/>
    </location>
</feature>
<gene>
    <name evidence="3" type="ORF">CMV30_12780</name>
</gene>
<evidence type="ECO:0000313" key="3">
    <source>
        <dbReference type="EMBL" id="ATC64768.1"/>
    </source>
</evidence>
<dbReference type="PROSITE" id="PS51318">
    <property type="entry name" value="TAT"/>
    <property type="match status" value="1"/>
</dbReference>
<organism evidence="3 4">
    <name type="scientific">Nibricoccus aquaticus</name>
    <dbReference type="NCBI Taxonomy" id="2576891"/>
    <lineage>
        <taxon>Bacteria</taxon>
        <taxon>Pseudomonadati</taxon>
        <taxon>Verrucomicrobiota</taxon>
        <taxon>Opitutia</taxon>
        <taxon>Opitutales</taxon>
        <taxon>Opitutaceae</taxon>
        <taxon>Nibricoccus</taxon>
    </lineage>
</organism>
<dbReference type="Proteomes" id="UP000217265">
    <property type="component" value="Chromosome"/>
</dbReference>
<evidence type="ECO:0000256" key="1">
    <source>
        <dbReference type="SAM" id="SignalP"/>
    </source>
</evidence>
<dbReference type="InterPro" id="IPR036928">
    <property type="entry name" value="AS_sf"/>
</dbReference>
<keyword evidence="1" id="KW-0732">Signal</keyword>
<dbReference type="InterPro" id="IPR006311">
    <property type="entry name" value="TAT_signal"/>
</dbReference>
<name>A0A290QHF0_9BACT</name>
<dbReference type="Pfam" id="PF01425">
    <property type="entry name" value="Amidase"/>
    <property type="match status" value="1"/>
</dbReference>